<sequence length="793" mass="88365">MTRMTKKKEVSESKVEATVKPKSSGIRSKKVTPKAESSLQKQKKTTSSRAKVEKAVPKKAAPLKAKTVTEKKEKANKVTTPTKAPKKVKIPVRKVAEQPVQTLFSDIERIESEIPKELKKIDTEVIKDSVQKNLVLKTQILIPEMIPAPKYTLPIAAAEQKKKIRFENLVANDSIIEAIKKLGIKEPSETLQNALPAALRGSDLLLIKPEQNDGFLIGVITAASKILSESLPKGTAQTPSILFLCASQKKADEVYSASKDIFAQIGIHFHELKETHSEDEIKSILNKEIDVLISTPKTLNNAKENKLFKSNNVGLCFISATQIFTNENSSDELDKILSSLPQERTQKIFVANENTPIVREIAFKFLEDPEYVSLIPSQIKERSPKQFAHALSATQKFQVLLGHLKNHKPNCAIIFANTKSVAEWIAFKLHGNGIKVDLVTNQLSQQKKIALLNSVKSGDVNIIVATDSISKSIGIQKLNCVYNFDLPDNPKTFLDRLARIEAAKNPIAVSFVCEDYGFNMGLIEDTLGFKIHIAQPDKNYFNIKDTSDYPLETDGKVKRIGVVYDDERTVKEEIQVNKDAPPSRTTNAKERFETLSFTQKVAQIVPPPQVSVPAETPSATAVAPEAQTTQSVVEDQKLQPRQKIEKKDETLLQSTQQKPQYSTPLQKGFEQRKTQQQGSKSPFDNQNRSTDKYVRRDDRAKEAINSAKMAAKMASEKRKDRLSDKSHAMPKRPGILEIAVSLVQDAVQSAASAAKESIATNLQQNLPTLSLMLDRFKILKKPIEKQNELEKKD</sequence>
<keyword evidence="1" id="KW-0547">Nucleotide-binding</keyword>
<comment type="similarity">
    <text evidence="5">Belongs to the DEAD box helicase family.</text>
</comment>
<comment type="caution">
    <text evidence="8">The sequence shown here is derived from an EMBL/GenBank/DDBJ whole genome shotgun (WGS) entry which is preliminary data.</text>
</comment>
<dbReference type="CDD" id="cd18787">
    <property type="entry name" value="SF2_C_DEAD"/>
    <property type="match status" value="1"/>
</dbReference>
<evidence type="ECO:0000256" key="3">
    <source>
        <dbReference type="ARBA" id="ARBA00022806"/>
    </source>
</evidence>
<dbReference type="RefSeq" id="WP_152213442.1">
    <property type="nucleotide sequence ID" value="NZ_WFLN01000008.1"/>
</dbReference>
<feature type="compositionally biased region" description="Basic and acidic residues" evidence="6">
    <location>
        <begin position="67"/>
        <end position="76"/>
    </location>
</feature>
<dbReference type="InterPro" id="IPR001650">
    <property type="entry name" value="Helicase_C-like"/>
</dbReference>
<dbReference type="GO" id="GO:0005524">
    <property type="term" value="F:ATP binding"/>
    <property type="evidence" value="ECO:0007669"/>
    <property type="project" value="UniProtKB-KW"/>
</dbReference>
<keyword evidence="9" id="KW-1185">Reference proteome</keyword>
<feature type="domain" description="Helicase C-terminal" evidence="7">
    <location>
        <begin position="396"/>
        <end position="555"/>
    </location>
</feature>
<keyword evidence="4" id="KW-0067">ATP-binding</keyword>
<reference evidence="8 9" key="1">
    <citation type="submission" date="2019-10" db="EMBL/GenBank/DDBJ databases">
        <title>New genus of Silvanigrellaceae.</title>
        <authorList>
            <person name="Pitt A."/>
            <person name="Hahn M.W."/>
        </authorList>
    </citation>
    <scope>NUCLEOTIDE SEQUENCE [LARGE SCALE GENOMIC DNA]</scope>
    <source>
        <strain evidence="8 9">33A1-SZDP</strain>
    </source>
</reference>
<evidence type="ECO:0000313" key="8">
    <source>
        <dbReference type="EMBL" id="KAB8029101.1"/>
    </source>
</evidence>
<organism evidence="8 9">
    <name type="scientific">Fluviispira multicolorata</name>
    <dbReference type="NCBI Taxonomy" id="2654512"/>
    <lineage>
        <taxon>Bacteria</taxon>
        <taxon>Pseudomonadati</taxon>
        <taxon>Bdellovibrionota</taxon>
        <taxon>Oligoflexia</taxon>
        <taxon>Silvanigrellales</taxon>
        <taxon>Silvanigrellaceae</taxon>
        <taxon>Fluviispira</taxon>
    </lineage>
</organism>
<dbReference type="PROSITE" id="PS51194">
    <property type="entry name" value="HELICASE_CTER"/>
    <property type="match status" value="1"/>
</dbReference>
<feature type="compositionally biased region" description="Polar residues" evidence="6">
    <location>
        <begin position="651"/>
        <end position="665"/>
    </location>
</feature>
<dbReference type="GO" id="GO:0003724">
    <property type="term" value="F:RNA helicase activity"/>
    <property type="evidence" value="ECO:0007669"/>
    <property type="project" value="TreeGrafter"/>
</dbReference>
<dbReference type="AlphaFoldDB" id="A0A833JBW5"/>
<proteinExistence type="inferred from homology"/>
<evidence type="ECO:0000256" key="6">
    <source>
        <dbReference type="SAM" id="MobiDB-lite"/>
    </source>
</evidence>
<dbReference type="InterPro" id="IPR027417">
    <property type="entry name" value="P-loop_NTPase"/>
</dbReference>
<feature type="region of interest" description="Disordered" evidence="6">
    <location>
        <begin position="608"/>
        <end position="701"/>
    </location>
</feature>
<dbReference type="GO" id="GO:0016787">
    <property type="term" value="F:hydrolase activity"/>
    <property type="evidence" value="ECO:0007669"/>
    <property type="project" value="UniProtKB-KW"/>
</dbReference>
<evidence type="ECO:0000259" key="7">
    <source>
        <dbReference type="PROSITE" id="PS51194"/>
    </source>
</evidence>
<accession>A0A833JBW5</accession>
<dbReference type="PANTHER" id="PTHR47959">
    <property type="entry name" value="ATP-DEPENDENT RNA HELICASE RHLE-RELATED"/>
    <property type="match status" value="1"/>
</dbReference>
<dbReference type="SMART" id="SM00490">
    <property type="entry name" value="HELICc"/>
    <property type="match status" value="1"/>
</dbReference>
<keyword evidence="2" id="KW-0378">Hydrolase</keyword>
<dbReference type="InterPro" id="IPR050079">
    <property type="entry name" value="DEAD_box_RNA_helicase"/>
</dbReference>
<dbReference type="Gene3D" id="3.40.50.300">
    <property type="entry name" value="P-loop containing nucleotide triphosphate hydrolases"/>
    <property type="match status" value="2"/>
</dbReference>
<gene>
    <name evidence="8" type="ORF">GCL57_11210</name>
</gene>
<dbReference type="Proteomes" id="UP000442694">
    <property type="component" value="Unassembled WGS sequence"/>
</dbReference>
<keyword evidence="3 8" id="KW-0347">Helicase</keyword>
<dbReference type="PANTHER" id="PTHR47959:SF10">
    <property type="entry name" value="ATP-DEPENDENT RNA HELICASE RHLB"/>
    <property type="match status" value="1"/>
</dbReference>
<dbReference type="Pfam" id="PF00271">
    <property type="entry name" value="Helicase_C"/>
    <property type="match status" value="1"/>
</dbReference>
<feature type="region of interest" description="Disordered" evidence="6">
    <location>
        <begin position="1"/>
        <end position="84"/>
    </location>
</feature>
<feature type="compositionally biased region" description="Basic and acidic residues" evidence="6">
    <location>
        <begin position="634"/>
        <end position="650"/>
    </location>
</feature>
<name>A0A833JBW5_9BACT</name>
<evidence type="ECO:0000256" key="4">
    <source>
        <dbReference type="ARBA" id="ARBA00022840"/>
    </source>
</evidence>
<evidence type="ECO:0000256" key="1">
    <source>
        <dbReference type="ARBA" id="ARBA00022741"/>
    </source>
</evidence>
<dbReference type="EMBL" id="WFLN01000008">
    <property type="protein sequence ID" value="KAB8029101.1"/>
    <property type="molecule type" value="Genomic_DNA"/>
</dbReference>
<feature type="compositionally biased region" description="Basic and acidic residues" evidence="6">
    <location>
        <begin position="7"/>
        <end position="19"/>
    </location>
</feature>
<dbReference type="SUPFAM" id="SSF52540">
    <property type="entry name" value="P-loop containing nucleoside triphosphate hydrolases"/>
    <property type="match status" value="1"/>
</dbReference>
<protein>
    <submittedName>
        <fullName evidence="8">DEAD/DEAH box helicase</fullName>
    </submittedName>
</protein>
<evidence type="ECO:0000256" key="2">
    <source>
        <dbReference type="ARBA" id="ARBA00022801"/>
    </source>
</evidence>
<feature type="compositionally biased region" description="Polar residues" evidence="6">
    <location>
        <begin position="674"/>
        <end position="688"/>
    </location>
</feature>
<feature type="compositionally biased region" description="Basic and acidic residues" evidence="6">
    <location>
        <begin position="689"/>
        <end position="701"/>
    </location>
</feature>
<evidence type="ECO:0000313" key="9">
    <source>
        <dbReference type="Proteomes" id="UP000442694"/>
    </source>
</evidence>
<dbReference type="GO" id="GO:0005829">
    <property type="term" value="C:cytosol"/>
    <property type="evidence" value="ECO:0007669"/>
    <property type="project" value="TreeGrafter"/>
</dbReference>
<evidence type="ECO:0000256" key="5">
    <source>
        <dbReference type="ARBA" id="ARBA00038437"/>
    </source>
</evidence>